<proteinExistence type="predicted"/>
<feature type="compositionally biased region" description="Basic and acidic residues" evidence="4">
    <location>
        <begin position="413"/>
        <end position="430"/>
    </location>
</feature>
<dbReference type="AlphaFoldDB" id="A0A9W7BU63"/>
<feature type="transmembrane region" description="Helical" evidence="5">
    <location>
        <begin position="171"/>
        <end position="189"/>
    </location>
</feature>
<evidence type="ECO:0000256" key="1">
    <source>
        <dbReference type="ARBA" id="ARBA00022598"/>
    </source>
</evidence>
<feature type="compositionally biased region" description="Basic and acidic residues" evidence="4">
    <location>
        <begin position="617"/>
        <end position="629"/>
    </location>
</feature>
<name>A0A9W7BU63_9STRA</name>
<dbReference type="GO" id="GO:0070740">
    <property type="term" value="F:tubulin-glutamic acid ligase activity"/>
    <property type="evidence" value="ECO:0007669"/>
    <property type="project" value="TreeGrafter"/>
</dbReference>
<keyword evidence="2" id="KW-0547">Nucleotide-binding</keyword>
<feature type="transmembrane region" description="Helical" evidence="5">
    <location>
        <begin position="88"/>
        <end position="112"/>
    </location>
</feature>
<feature type="region of interest" description="Disordered" evidence="4">
    <location>
        <begin position="1"/>
        <end position="75"/>
    </location>
</feature>
<dbReference type="GO" id="GO:0000226">
    <property type="term" value="P:microtubule cytoskeleton organization"/>
    <property type="evidence" value="ECO:0007669"/>
    <property type="project" value="TreeGrafter"/>
</dbReference>
<dbReference type="InterPro" id="IPR004344">
    <property type="entry name" value="TTL/TTLL_fam"/>
</dbReference>
<dbReference type="GO" id="GO:0005524">
    <property type="term" value="F:ATP binding"/>
    <property type="evidence" value="ECO:0007669"/>
    <property type="project" value="UniProtKB-KW"/>
</dbReference>
<keyword evidence="1" id="KW-0436">Ligase</keyword>
<evidence type="ECO:0000256" key="4">
    <source>
        <dbReference type="SAM" id="MobiDB-lite"/>
    </source>
</evidence>
<feature type="region of interest" description="Disordered" evidence="4">
    <location>
        <begin position="367"/>
        <end position="395"/>
    </location>
</feature>
<evidence type="ECO:0000256" key="5">
    <source>
        <dbReference type="SAM" id="Phobius"/>
    </source>
</evidence>
<keyword evidence="5" id="KW-0472">Membrane</keyword>
<dbReference type="GO" id="GO:0015631">
    <property type="term" value="F:tubulin binding"/>
    <property type="evidence" value="ECO:0007669"/>
    <property type="project" value="TreeGrafter"/>
</dbReference>
<organism evidence="6 7">
    <name type="scientific">Triparma verrucosa</name>
    <dbReference type="NCBI Taxonomy" id="1606542"/>
    <lineage>
        <taxon>Eukaryota</taxon>
        <taxon>Sar</taxon>
        <taxon>Stramenopiles</taxon>
        <taxon>Ochrophyta</taxon>
        <taxon>Bolidophyceae</taxon>
        <taxon>Parmales</taxon>
        <taxon>Triparmaceae</taxon>
        <taxon>Triparma</taxon>
    </lineage>
</organism>
<feature type="compositionally biased region" description="Basic residues" evidence="4">
    <location>
        <begin position="32"/>
        <end position="41"/>
    </location>
</feature>
<sequence length="857" mass="96527">MDDSPPTSPSNSPPASPRPKSSLTHSSLSKAQRIHLRRLRRLASCVGPGNAADEAEAKRSKRSSKSGTSGSRIKSRSLRVPPAITDPLAFLLALPTPFLMFPLVTSGLLFFLPKIQPHSTGSYTETSIFLTYTRPVFTDQSLLQLFTGSVFSICSSVLLQRSSPIESIRSALKSVIALTLLVTAGILLWELSHFIQESTSYMGDGDRLCIPHSDPISDVVREFYSGGKSKKCSTSELVFVPVPWLEEGRVPGSTVFGSVHRGSRVNQIPYGNSRFSHKLTLNWNLRSWESYNQGLVTDRDEVKIAKASSMSNSSYTWIVKSCEGRAKLVSNRLDIPTFWVGENPYAGIAHLKGNAIDEERMLRQTKARKERLARSKEEDDKADNEEERQRQLLRDQRRQEQLKGELLRTELTEEYMNKKKAESARGRREQEEEDEEVEDKYQEGHHIVSRYITNPELVDGLKYHLELPVVVTSLEPLRVYVDWQNAMAKFAEEEYVEGEFKLERDYTRTGEIRSWSDVEKVRGGGEKKKKRGKVRRRIEEDVFEVLWRGLKEWKDDVRLGRELLESGGTRPTGSGGLGKVDAGKISKVFASRRKAWEKEFVRGRNAKEKRKKRERERKREKGNEEEMVGTREIEGETYGIYPPEEEDGGEEELKAETISDQLRVGDSSSFTGGGFHVFGFDFLFDETGGIWLLDIDSLPNFDRRDVSDTAVEMSSEEVERYGVLMNSVFGLVGWQKEGGGEDGGGVKLEYDLTETIETAEVLRLRGGEEAGGEEEDDINALVCSSYAQHIARSDTVVCAVRLAEMELEGKRKASGEFSRVHPSVGSCTKLQKGRKEMEPLDAAACSKVFLIERDEKK</sequence>
<feature type="region of interest" description="Disordered" evidence="4">
    <location>
        <begin position="413"/>
        <end position="442"/>
    </location>
</feature>
<evidence type="ECO:0000256" key="2">
    <source>
        <dbReference type="ARBA" id="ARBA00022741"/>
    </source>
</evidence>
<keyword evidence="5" id="KW-1133">Transmembrane helix</keyword>
<evidence type="ECO:0000313" key="7">
    <source>
        <dbReference type="Proteomes" id="UP001165160"/>
    </source>
</evidence>
<comment type="caution">
    <text evidence="6">The sequence shown here is derived from an EMBL/GenBank/DDBJ whole genome shotgun (WGS) entry which is preliminary data.</text>
</comment>
<dbReference type="Pfam" id="PF03133">
    <property type="entry name" value="TTL"/>
    <property type="match status" value="1"/>
</dbReference>
<gene>
    <name evidence="6" type="ORF">TrVE_jg7226</name>
</gene>
<protein>
    <submittedName>
        <fullName evidence="6">Uncharacterized protein</fullName>
    </submittedName>
</protein>
<keyword evidence="5" id="KW-0812">Transmembrane</keyword>
<evidence type="ECO:0000256" key="3">
    <source>
        <dbReference type="ARBA" id="ARBA00022840"/>
    </source>
</evidence>
<dbReference type="PANTHER" id="PTHR12241">
    <property type="entry name" value="TUBULIN POLYGLUTAMYLASE"/>
    <property type="match status" value="1"/>
</dbReference>
<feature type="region of interest" description="Disordered" evidence="4">
    <location>
        <begin position="607"/>
        <end position="629"/>
    </location>
</feature>
<accession>A0A9W7BU63</accession>
<feature type="compositionally biased region" description="Pro residues" evidence="4">
    <location>
        <begin position="1"/>
        <end position="17"/>
    </location>
</feature>
<keyword evidence="3" id="KW-0067">ATP-binding</keyword>
<feature type="compositionally biased region" description="Basic residues" evidence="4">
    <location>
        <begin position="607"/>
        <end position="616"/>
    </location>
</feature>
<keyword evidence="7" id="KW-1185">Reference proteome</keyword>
<dbReference type="EMBL" id="BRXX01000201">
    <property type="protein sequence ID" value="GMH97496.1"/>
    <property type="molecule type" value="Genomic_DNA"/>
</dbReference>
<reference evidence="7" key="1">
    <citation type="journal article" date="2023" name="Commun. Biol.">
        <title>Genome analysis of Parmales, the sister group of diatoms, reveals the evolutionary specialization of diatoms from phago-mixotrophs to photoautotrophs.</title>
        <authorList>
            <person name="Ban H."/>
            <person name="Sato S."/>
            <person name="Yoshikawa S."/>
            <person name="Yamada K."/>
            <person name="Nakamura Y."/>
            <person name="Ichinomiya M."/>
            <person name="Sato N."/>
            <person name="Blanc-Mathieu R."/>
            <person name="Endo H."/>
            <person name="Kuwata A."/>
            <person name="Ogata H."/>
        </authorList>
    </citation>
    <scope>NUCLEOTIDE SEQUENCE [LARGE SCALE GENOMIC DNA]</scope>
    <source>
        <strain evidence="7">NIES 3699</strain>
    </source>
</reference>
<feature type="compositionally biased region" description="Basic and acidic residues" evidence="4">
    <location>
        <begin position="370"/>
        <end position="379"/>
    </location>
</feature>
<evidence type="ECO:0000313" key="6">
    <source>
        <dbReference type="EMBL" id="GMH97496.1"/>
    </source>
</evidence>
<dbReference type="Proteomes" id="UP001165160">
    <property type="component" value="Unassembled WGS sequence"/>
</dbReference>
<dbReference type="GO" id="GO:0036064">
    <property type="term" value="C:ciliary basal body"/>
    <property type="evidence" value="ECO:0007669"/>
    <property type="project" value="TreeGrafter"/>
</dbReference>
<dbReference type="Gene3D" id="3.30.470.20">
    <property type="entry name" value="ATP-grasp fold, B domain"/>
    <property type="match status" value="1"/>
</dbReference>